<dbReference type="SUPFAM" id="SSF50447">
    <property type="entry name" value="Translation proteins"/>
    <property type="match status" value="1"/>
</dbReference>
<feature type="compositionally biased region" description="Acidic residues" evidence="9">
    <location>
        <begin position="268"/>
        <end position="284"/>
    </location>
</feature>
<dbReference type="PANTHER" id="PTHR31633">
    <property type="entry name" value="H/ACA RIBONUCLEOPROTEIN COMPLEX NON-CORE SUBUNIT NAF1"/>
    <property type="match status" value="1"/>
</dbReference>
<feature type="region of interest" description="Disordered" evidence="9">
    <location>
        <begin position="1"/>
        <end position="121"/>
    </location>
</feature>
<evidence type="ECO:0000313" key="10">
    <source>
        <dbReference type="EMBL" id="CEP03484.1"/>
    </source>
</evidence>
<feature type="compositionally biased region" description="Low complexity" evidence="9">
    <location>
        <begin position="391"/>
        <end position="400"/>
    </location>
</feature>
<feature type="region of interest" description="Disordered" evidence="9">
    <location>
        <begin position="384"/>
        <end position="417"/>
    </location>
</feature>
<dbReference type="AlphaFoldDB" id="A0A0G4J7W6"/>
<name>A0A0G4J7W6_PLABS</name>
<dbReference type="GO" id="GO:0005732">
    <property type="term" value="C:sno(s)RNA-containing ribonucleoprotein complex"/>
    <property type="evidence" value="ECO:0007669"/>
    <property type="project" value="InterPro"/>
</dbReference>
<sequence length="417" mass="44733">MDQVVSVAAGGAPRASEPAVSGADPSKDAPASDPSEAPPAATPIAASDNFLDTVHAPDAEPAPGADSATCLGPDDQAEVPVRPSDVGAAEPSRMEFEFDSDPCLDDDDSLSSSSSDDESDVGVIDRADLDAFVADALVSEKPLRTVNEIDPDTVEIPDRRAIPISSESTLREIGLISSFVEGTVVIMAKEGAQPIDIGGALALHDRTPLGYVDDVFGPVQSPFYLVRVRADDDLSVSNGAAVFAVEELSALLEAAKLDRKGTDASYLNDEEDKNQVEYSDDEEEQRARQERKASAQKAKRATGPPRPARPSPSMTFPSATQRDVHPGLYNQTYPGAMPHPSMFQYPPPGYPMPAPGYYGGGVPVPPRHLPYHAGQFMQYPGERAPFHPQLYQQGQYYQGGPSPGRYNSQRQRQDRER</sequence>
<evidence type="ECO:0000313" key="11">
    <source>
        <dbReference type="Proteomes" id="UP000039324"/>
    </source>
</evidence>
<dbReference type="Proteomes" id="UP000039324">
    <property type="component" value="Unassembled WGS sequence"/>
</dbReference>
<comment type="similarity">
    <text evidence="2">Belongs to the NAF1 family.</text>
</comment>
<evidence type="ECO:0000256" key="8">
    <source>
        <dbReference type="ARBA" id="ARBA00023242"/>
    </source>
</evidence>
<protein>
    <recommendedName>
        <fullName evidence="3">H/ACA ribonucleoprotein complex non-core subunit NAF1</fullName>
    </recommendedName>
</protein>
<keyword evidence="6" id="KW-0597">Phosphoprotein</keyword>
<dbReference type="OMA" id="CERNMEG"/>
<evidence type="ECO:0000256" key="5">
    <source>
        <dbReference type="ARBA" id="ARBA00022552"/>
    </source>
</evidence>
<dbReference type="EMBL" id="CDSF01000145">
    <property type="protein sequence ID" value="CEP03484.1"/>
    <property type="molecule type" value="Genomic_DNA"/>
</dbReference>
<dbReference type="STRING" id="37360.A0A0G4J7W6"/>
<dbReference type="GO" id="GO:0003723">
    <property type="term" value="F:RNA binding"/>
    <property type="evidence" value="ECO:0007669"/>
    <property type="project" value="UniProtKB-KW"/>
</dbReference>
<dbReference type="Pfam" id="PF04410">
    <property type="entry name" value="Gar1"/>
    <property type="match status" value="1"/>
</dbReference>
<dbReference type="InterPro" id="IPR007504">
    <property type="entry name" value="H/ACA_rnp_Gar1/Naf1"/>
</dbReference>
<comment type="subcellular location">
    <subcellularLocation>
        <location evidence="1">Nucleus</location>
    </subcellularLocation>
</comment>
<dbReference type="InterPro" id="IPR038664">
    <property type="entry name" value="Gar1/Naf1_Cbf5-bd_sf"/>
</dbReference>
<dbReference type="InterPro" id="IPR009000">
    <property type="entry name" value="Transl_B-barrel_sf"/>
</dbReference>
<keyword evidence="8" id="KW-0539">Nucleus</keyword>
<accession>A0A0G4J7W6</accession>
<feature type="compositionally biased region" description="Polar residues" evidence="9">
    <location>
        <begin position="312"/>
        <end position="321"/>
    </location>
</feature>
<dbReference type="GO" id="GO:0006364">
    <property type="term" value="P:rRNA processing"/>
    <property type="evidence" value="ECO:0007669"/>
    <property type="project" value="UniProtKB-KW"/>
</dbReference>
<evidence type="ECO:0000256" key="7">
    <source>
        <dbReference type="ARBA" id="ARBA00022884"/>
    </source>
</evidence>
<dbReference type="GO" id="GO:0005634">
    <property type="term" value="C:nucleus"/>
    <property type="evidence" value="ECO:0007669"/>
    <property type="project" value="UniProtKB-SubCell"/>
</dbReference>
<evidence type="ECO:0000256" key="4">
    <source>
        <dbReference type="ARBA" id="ARBA00022517"/>
    </source>
</evidence>
<dbReference type="OrthoDB" id="21550at2759"/>
<feature type="compositionally biased region" description="Acidic residues" evidence="9">
    <location>
        <begin position="97"/>
        <end position="120"/>
    </location>
</feature>
<dbReference type="PANTHER" id="PTHR31633:SF1">
    <property type="entry name" value="H_ACA RIBONUCLEOPROTEIN COMPLEX NON-CORE SUBUNIT NAF1"/>
    <property type="match status" value="1"/>
</dbReference>
<dbReference type="GO" id="GO:0000493">
    <property type="term" value="P:box H/ACA snoRNP assembly"/>
    <property type="evidence" value="ECO:0007669"/>
    <property type="project" value="InterPro"/>
</dbReference>
<keyword evidence="7" id="KW-0694">RNA-binding</keyword>
<evidence type="ECO:0000256" key="1">
    <source>
        <dbReference type="ARBA" id="ARBA00004123"/>
    </source>
</evidence>
<proteinExistence type="inferred from homology"/>
<organism evidence="10 11">
    <name type="scientific">Plasmodiophora brassicae</name>
    <name type="common">Clubroot disease agent</name>
    <dbReference type="NCBI Taxonomy" id="37360"/>
    <lineage>
        <taxon>Eukaryota</taxon>
        <taxon>Sar</taxon>
        <taxon>Rhizaria</taxon>
        <taxon>Endomyxa</taxon>
        <taxon>Phytomyxea</taxon>
        <taxon>Plasmodiophorida</taxon>
        <taxon>Plasmodiophoridae</taxon>
        <taxon>Plasmodiophora</taxon>
    </lineage>
</organism>
<evidence type="ECO:0000256" key="9">
    <source>
        <dbReference type="SAM" id="MobiDB-lite"/>
    </source>
</evidence>
<keyword evidence="5" id="KW-0698">rRNA processing</keyword>
<feature type="region of interest" description="Disordered" evidence="9">
    <location>
        <begin position="261"/>
        <end position="332"/>
    </location>
</feature>
<gene>
    <name evidence="10" type="ORF">PBRA_009369</name>
</gene>
<dbReference type="Gene3D" id="2.40.10.230">
    <property type="entry name" value="Probable tRNA pseudouridine synthase domain"/>
    <property type="match status" value="1"/>
</dbReference>
<evidence type="ECO:0000256" key="2">
    <source>
        <dbReference type="ARBA" id="ARBA00009801"/>
    </source>
</evidence>
<dbReference type="InterPro" id="IPR040309">
    <property type="entry name" value="Naf1"/>
</dbReference>
<evidence type="ECO:0000256" key="3">
    <source>
        <dbReference type="ARBA" id="ARBA00021438"/>
    </source>
</evidence>
<keyword evidence="11" id="KW-1185">Reference proteome</keyword>
<reference evidence="10 11" key="1">
    <citation type="submission" date="2015-02" db="EMBL/GenBank/DDBJ databases">
        <authorList>
            <person name="Chooi Y.-H."/>
        </authorList>
    </citation>
    <scope>NUCLEOTIDE SEQUENCE [LARGE SCALE GENOMIC DNA]</scope>
    <source>
        <strain evidence="10">E3</strain>
    </source>
</reference>
<evidence type="ECO:0000256" key="6">
    <source>
        <dbReference type="ARBA" id="ARBA00022553"/>
    </source>
</evidence>
<dbReference type="GO" id="GO:0001522">
    <property type="term" value="P:pseudouridine synthesis"/>
    <property type="evidence" value="ECO:0007669"/>
    <property type="project" value="InterPro"/>
</dbReference>
<keyword evidence="4" id="KW-0690">Ribosome biogenesis</keyword>